<protein>
    <recommendedName>
        <fullName evidence="3">EB domain-containing protein</fullName>
    </recommendedName>
</protein>
<name>A0A3P7E773_WUCBA</name>
<organism evidence="1 2">
    <name type="scientific">Wuchereria bancrofti</name>
    <dbReference type="NCBI Taxonomy" id="6293"/>
    <lineage>
        <taxon>Eukaryota</taxon>
        <taxon>Metazoa</taxon>
        <taxon>Ecdysozoa</taxon>
        <taxon>Nematoda</taxon>
        <taxon>Chromadorea</taxon>
        <taxon>Rhabditida</taxon>
        <taxon>Spirurina</taxon>
        <taxon>Spiruromorpha</taxon>
        <taxon>Filarioidea</taxon>
        <taxon>Onchocercidae</taxon>
        <taxon>Wuchereria</taxon>
    </lineage>
</organism>
<evidence type="ECO:0000313" key="1">
    <source>
        <dbReference type="EMBL" id="VDM12104.1"/>
    </source>
</evidence>
<proteinExistence type="predicted"/>
<sequence length="116" mass="13286">MDSVDNRINGSIGTIDVNNSYCNEISITCQCKLGYELKLDEIIQLVYTGSCVKMEKSKFANQASTFDETNLIDFLLRKDTIENDTFPVLKSTSLKDDSEDLERYLFQIDKHYVPNI</sequence>
<evidence type="ECO:0008006" key="3">
    <source>
        <dbReference type="Google" id="ProtNLM"/>
    </source>
</evidence>
<accession>A0A3P7E773</accession>
<reference evidence="1 2" key="1">
    <citation type="submission" date="2018-11" db="EMBL/GenBank/DDBJ databases">
        <authorList>
            <consortium name="Pathogen Informatics"/>
        </authorList>
    </citation>
    <scope>NUCLEOTIDE SEQUENCE [LARGE SCALE GENOMIC DNA]</scope>
</reference>
<dbReference type="InParanoid" id="A0A3P7E773"/>
<dbReference type="OrthoDB" id="5950222at2759"/>
<dbReference type="Proteomes" id="UP000270924">
    <property type="component" value="Unassembled WGS sequence"/>
</dbReference>
<keyword evidence="2" id="KW-1185">Reference proteome</keyword>
<evidence type="ECO:0000313" key="2">
    <source>
        <dbReference type="Proteomes" id="UP000270924"/>
    </source>
</evidence>
<gene>
    <name evidence="1" type="ORF">WBA_LOCUS5490</name>
</gene>
<dbReference type="AlphaFoldDB" id="A0A3P7E773"/>
<dbReference type="EMBL" id="UYWW01002739">
    <property type="protein sequence ID" value="VDM12104.1"/>
    <property type="molecule type" value="Genomic_DNA"/>
</dbReference>